<dbReference type="EMBL" id="JBHSHD010000010">
    <property type="protein sequence ID" value="MFC4821783.1"/>
    <property type="molecule type" value="Genomic_DNA"/>
</dbReference>
<accession>A0ABV9QWR5</accession>
<organism evidence="2 3">
    <name type="scientific">Dokdonella ginsengisoli</name>
    <dbReference type="NCBI Taxonomy" id="363846"/>
    <lineage>
        <taxon>Bacteria</taxon>
        <taxon>Pseudomonadati</taxon>
        <taxon>Pseudomonadota</taxon>
        <taxon>Gammaproteobacteria</taxon>
        <taxon>Lysobacterales</taxon>
        <taxon>Rhodanobacteraceae</taxon>
        <taxon>Dokdonella</taxon>
    </lineage>
</organism>
<dbReference type="RefSeq" id="WP_380022053.1">
    <property type="nucleotide sequence ID" value="NZ_JBHSHD010000010.1"/>
</dbReference>
<protein>
    <submittedName>
        <fullName evidence="2">Universal stress protein</fullName>
    </submittedName>
</protein>
<reference evidence="3" key="1">
    <citation type="journal article" date="2019" name="Int. J. Syst. Evol. Microbiol.">
        <title>The Global Catalogue of Microorganisms (GCM) 10K type strain sequencing project: providing services to taxonomists for standard genome sequencing and annotation.</title>
        <authorList>
            <consortium name="The Broad Institute Genomics Platform"/>
            <consortium name="The Broad Institute Genome Sequencing Center for Infectious Disease"/>
            <person name="Wu L."/>
            <person name="Ma J."/>
        </authorList>
    </citation>
    <scope>NUCLEOTIDE SEQUENCE [LARGE SCALE GENOMIC DNA]</scope>
    <source>
        <strain evidence="3">CCUG 30340</strain>
    </source>
</reference>
<dbReference type="Gene3D" id="3.40.50.12370">
    <property type="match status" value="1"/>
</dbReference>
<gene>
    <name evidence="2" type="ORF">ACFO6Q_15755</name>
</gene>
<dbReference type="Proteomes" id="UP001595886">
    <property type="component" value="Unassembled WGS sequence"/>
</dbReference>
<sequence>MRDILALAADYRSWDGGMAYAADLAARLDGTLTGVFVQPSPLLMMPGYSSPDLLEAVIENARDVERKAHDAQGAFVAWAKTIGARRVAWQVAEGHVPEVLARLGNWHDLLVLERNAQAPWGSPPDLGMLALRTHLPCLVVPRDWRVARLDRIALGWNGSAESLRAIHASIPLLQHASKVALLDGGQRDPDLEIGWIPHFDVEAYLRLHCVEIERIRLDTDDERAGETLLDAAADIGAELLVMGAYGRTRISEWAFGGATRKVLADATIPLFLRH</sequence>
<evidence type="ECO:0000313" key="2">
    <source>
        <dbReference type="EMBL" id="MFC4821783.1"/>
    </source>
</evidence>
<dbReference type="SUPFAM" id="SSF52402">
    <property type="entry name" value="Adenine nucleotide alpha hydrolases-like"/>
    <property type="match status" value="2"/>
</dbReference>
<feature type="domain" description="UspA" evidence="1">
    <location>
        <begin position="213"/>
        <end position="270"/>
    </location>
</feature>
<keyword evidence="3" id="KW-1185">Reference proteome</keyword>
<dbReference type="InterPro" id="IPR006016">
    <property type="entry name" value="UspA"/>
</dbReference>
<name>A0ABV9QWR5_9GAMM</name>
<comment type="caution">
    <text evidence="2">The sequence shown here is derived from an EMBL/GenBank/DDBJ whole genome shotgun (WGS) entry which is preliminary data.</text>
</comment>
<proteinExistence type="predicted"/>
<dbReference type="Pfam" id="PF00582">
    <property type="entry name" value="Usp"/>
    <property type="match status" value="1"/>
</dbReference>
<dbReference type="CDD" id="cd00293">
    <property type="entry name" value="USP-like"/>
    <property type="match status" value="1"/>
</dbReference>
<evidence type="ECO:0000259" key="1">
    <source>
        <dbReference type="Pfam" id="PF00582"/>
    </source>
</evidence>
<evidence type="ECO:0000313" key="3">
    <source>
        <dbReference type="Proteomes" id="UP001595886"/>
    </source>
</evidence>